<name>A0A9D2T1C5_9FIRM</name>
<feature type="domain" description="RNA polymerase sigma factor 70 region 4 type 2" evidence="8">
    <location>
        <begin position="120"/>
        <end position="172"/>
    </location>
</feature>
<evidence type="ECO:0000256" key="2">
    <source>
        <dbReference type="ARBA" id="ARBA00023015"/>
    </source>
</evidence>
<dbReference type="InterPro" id="IPR014284">
    <property type="entry name" value="RNA_pol_sigma-70_dom"/>
</dbReference>
<evidence type="ECO:0000256" key="3">
    <source>
        <dbReference type="ARBA" id="ARBA00023082"/>
    </source>
</evidence>
<dbReference type="InterPro" id="IPR036388">
    <property type="entry name" value="WH-like_DNA-bd_sf"/>
</dbReference>
<feature type="domain" description="RNA polymerase sigma-70 region 2" evidence="7">
    <location>
        <begin position="22"/>
        <end position="91"/>
    </location>
</feature>
<keyword evidence="4" id="KW-0238">DNA-binding</keyword>
<dbReference type="PANTHER" id="PTHR43133:SF8">
    <property type="entry name" value="RNA POLYMERASE SIGMA FACTOR HI_1459-RELATED"/>
    <property type="match status" value="1"/>
</dbReference>
<evidence type="ECO:0000256" key="1">
    <source>
        <dbReference type="ARBA" id="ARBA00010641"/>
    </source>
</evidence>
<reference evidence="9" key="2">
    <citation type="submission" date="2021-04" db="EMBL/GenBank/DDBJ databases">
        <authorList>
            <person name="Gilroy R."/>
        </authorList>
    </citation>
    <scope>NUCLEOTIDE SEQUENCE</scope>
    <source>
        <strain evidence="9">CHK186-1790</strain>
    </source>
</reference>
<dbReference type="InterPro" id="IPR039425">
    <property type="entry name" value="RNA_pol_sigma-70-like"/>
</dbReference>
<dbReference type="GO" id="GO:0003677">
    <property type="term" value="F:DNA binding"/>
    <property type="evidence" value="ECO:0007669"/>
    <property type="project" value="UniProtKB-KW"/>
</dbReference>
<reference evidence="9" key="1">
    <citation type="journal article" date="2021" name="PeerJ">
        <title>Extensive microbial diversity within the chicken gut microbiome revealed by metagenomics and culture.</title>
        <authorList>
            <person name="Gilroy R."/>
            <person name="Ravi A."/>
            <person name="Getino M."/>
            <person name="Pursley I."/>
            <person name="Horton D.L."/>
            <person name="Alikhan N.F."/>
            <person name="Baker D."/>
            <person name="Gharbi K."/>
            <person name="Hall N."/>
            <person name="Watson M."/>
            <person name="Adriaenssens E.M."/>
            <person name="Foster-Nyarko E."/>
            <person name="Jarju S."/>
            <person name="Secka A."/>
            <person name="Antonio M."/>
            <person name="Oren A."/>
            <person name="Chaudhuri R.R."/>
            <person name="La Ragione R."/>
            <person name="Hildebrand F."/>
            <person name="Pallen M.J."/>
        </authorList>
    </citation>
    <scope>NUCLEOTIDE SEQUENCE</scope>
    <source>
        <strain evidence="9">CHK186-1790</strain>
    </source>
</reference>
<dbReference type="GO" id="GO:0016987">
    <property type="term" value="F:sigma factor activity"/>
    <property type="evidence" value="ECO:0007669"/>
    <property type="project" value="UniProtKB-KW"/>
</dbReference>
<accession>A0A9D2T1C5</accession>
<evidence type="ECO:0000313" key="9">
    <source>
        <dbReference type="EMBL" id="HJC41999.1"/>
    </source>
</evidence>
<dbReference type="Gene3D" id="1.10.10.10">
    <property type="entry name" value="Winged helix-like DNA-binding domain superfamily/Winged helix DNA-binding domain"/>
    <property type="match status" value="1"/>
</dbReference>
<protein>
    <submittedName>
        <fullName evidence="9">Sigma-70 family RNA polymerase sigma factor</fullName>
    </submittedName>
</protein>
<dbReference type="SUPFAM" id="SSF88946">
    <property type="entry name" value="Sigma2 domain of RNA polymerase sigma factors"/>
    <property type="match status" value="1"/>
</dbReference>
<evidence type="ECO:0000259" key="7">
    <source>
        <dbReference type="Pfam" id="PF04542"/>
    </source>
</evidence>
<evidence type="ECO:0000256" key="5">
    <source>
        <dbReference type="ARBA" id="ARBA00023163"/>
    </source>
</evidence>
<evidence type="ECO:0000313" key="10">
    <source>
        <dbReference type="Proteomes" id="UP000823882"/>
    </source>
</evidence>
<dbReference type="Proteomes" id="UP000823882">
    <property type="component" value="Unassembled WGS sequence"/>
</dbReference>
<evidence type="ECO:0000256" key="6">
    <source>
        <dbReference type="SAM" id="MobiDB-lite"/>
    </source>
</evidence>
<comment type="similarity">
    <text evidence="1">Belongs to the sigma-70 factor family. ECF subfamily.</text>
</comment>
<dbReference type="Gene3D" id="1.10.1740.10">
    <property type="match status" value="1"/>
</dbReference>
<dbReference type="InterPro" id="IPR007627">
    <property type="entry name" value="RNA_pol_sigma70_r2"/>
</dbReference>
<dbReference type="InterPro" id="IPR013324">
    <property type="entry name" value="RNA_pol_sigma_r3/r4-like"/>
</dbReference>
<gene>
    <name evidence="9" type="ORF">H9701_10690</name>
</gene>
<dbReference type="InterPro" id="IPR013249">
    <property type="entry name" value="RNA_pol_sigma70_r4_t2"/>
</dbReference>
<keyword evidence="3" id="KW-0731">Sigma factor</keyword>
<dbReference type="EMBL" id="DWWJ01000200">
    <property type="protein sequence ID" value="HJC41999.1"/>
    <property type="molecule type" value="Genomic_DNA"/>
</dbReference>
<dbReference type="Pfam" id="PF04542">
    <property type="entry name" value="Sigma70_r2"/>
    <property type="match status" value="1"/>
</dbReference>
<dbReference type="NCBIfam" id="TIGR02937">
    <property type="entry name" value="sigma70-ECF"/>
    <property type="match status" value="1"/>
</dbReference>
<dbReference type="Pfam" id="PF08281">
    <property type="entry name" value="Sigma70_r4_2"/>
    <property type="match status" value="1"/>
</dbReference>
<feature type="region of interest" description="Disordered" evidence="6">
    <location>
        <begin position="84"/>
        <end position="112"/>
    </location>
</feature>
<sequence>MEEQKLAERLRKHSRSALEQAIRRYTPYVSTVVWRLLSSGGTAPREDVEEVVSDVFLALWTHAGELEPGRDLRPWLGAVARNKAADRLRRQPPVPLPLSDTDRAPGPGPQEAVEQREWAERLWRAVEAMEEPDHTLFLRHYWYGDKLRDVARDLGLNLSTAKSRLHRGRKALRETLTKGGNDL</sequence>
<dbReference type="GO" id="GO:0006352">
    <property type="term" value="P:DNA-templated transcription initiation"/>
    <property type="evidence" value="ECO:0007669"/>
    <property type="project" value="InterPro"/>
</dbReference>
<keyword evidence="5" id="KW-0804">Transcription</keyword>
<keyword evidence="2" id="KW-0805">Transcription regulation</keyword>
<dbReference type="PANTHER" id="PTHR43133">
    <property type="entry name" value="RNA POLYMERASE ECF-TYPE SIGMA FACTO"/>
    <property type="match status" value="1"/>
</dbReference>
<evidence type="ECO:0000256" key="4">
    <source>
        <dbReference type="ARBA" id="ARBA00023125"/>
    </source>
</evidence>
<dbReference type="InterPro" id="IPR013325">
    <property type="entry name" value="RNA_pol_sigma_r2"/>
</dbReference>
<dbReference type="AlphaFoldDB" id="A0A9D2T1C5"/>
<dbReference type="SUPFAM" id="SSF88659">
    <property type="entry name" value="Sigma3 and sigma4 domains of RNA polymerase sigma factors"/>
    <property type="match status" value="1"/>
</dbReference>
<organism evidence="9 10">
    <name type="scientific">Candidatus Intestinimonas pullistercoris</name>
    <dbReference type="NCBI Taxonomy" id="2838623"/>
    <lineage>
        <taxon>Bacteria</taxon>
        <taxon>Bacillati</taxon>
        <taxon>Bacillota</taxon>
        <taxon>Clostridia</taxon>
        <taxon>Eubacteriales</taxon>
        <taxon>Intestinimonas</taxon>
    </lineage>
</organism>
<proteinExistence type="inferred from homology"/>
<comment type="caution">
    <text evidence="9">The sequence shown here is derived from an EMBL/GenBank/DDBJ whole genome shotgun (WGS) entry which is preliminary data.</text>
</comment>
<evidence type="ECO:0000259" key="8">
    <source>
        <dbReference type="Pfam" id="PF08281"/>
    </source>
</evidence>